<evidence type="ECO:0000256" key="7">
    <source>
        <dbReference type="ARBA" id="ARBA00035633"/>
    </source>
</evidence>
<evidence type="ECO:0000256" key="4">
    <source>
        <dbReference type="ARBA" id="ARBA00022898"/>
    </source>
</evidence>
<dbReference type="Gene3D" id="3.20.10.10">
    <property type="entry name" value="D-amino Acid Aminotransferase, subunit A, domain 2"/>
    <property type="match status" value="1"/>
</dbReference>
<dbReference type="EMBL" id="NRRY01000005">
    <property type="protein sequence ID" value="MBK1617848.1"/>
    <property type="molecule type" value="Genomic_DNA"/>
</dbReference>
<dbReference type="Pfam" id="PF01063">
    <property type="entry name" value="Aminotran_4"/>
    <property type="match status" value="1"/>
</dbReference>
<comment type="pathway">
    <text evidence="7">Cofactor biosynthesis; tetrahydrofolate biosynthesis; 4-aminobenzoate from chorismate: step 2/2.</text>
</comment>
<dbReference type="InterPro" id="IPR043131">
    <property type="entry name" value="BCAT-like_N"/>
</dbReference>
<comment type="cofactor">
    <cofactor evidence="1">
        <name>pyridoxal 5'-phosphate</name>
        <dbReference type="ChEBI" id="CHEBI:597326"/>
    </cofactor>
</comment>
<evidence type="ECO:0000256" key="3">
    <source>
        <dbReference type="ARBA" id="ARBA00011738"/>
    </source>
</evidence>
<name>A0A9X1B2X2_9GAMM</name>
<reference evidence="13 14" key="1">
    <citation type="journal article" date="2020" name="Microorganisms">
        <title>Osmotic Adaptation and Compatible Solute Biosynthesis of Phototrophic Bacteria as Revealed from Genome Analyses.</title>
        <authorList>
            <person name="Imhoff J.F."/>
            <person name="Rahn T."/>
            <person name="Kunzel S."/>
            <person name="Keller A."/>
            <person name="Neulinger S.C."/>
        </authorList>
    </citation>
    <scope>NUCLEOTIDE SEQUENCE [LARGE SCALE GENOMIC DNA]</scope>
    <source>
        <strain evidence="13 14">DSM 25653</strain>
    </source>
</reference>
<evidence type="ECO:0000256" key="5">
    <source>
        <dbReference type="ARBA" id="ARBA00022909"/>
    </source>
</evidence>
<keyword evidence="4" id="KW-0663">Pyridoxal phosphate</keyword>
<protein>
    <recommendedName>
        <fullName evidence="11 12">Aminodeoxychorismate lyase</fullName>
        <ecNumber evidence="8 12">4.1.3.38</ecNumber>
    </recommendedName>
</protein>
<dbReference type="PANTHER" id="PTHR42743">
    <property type="entry name" value="AMINO-ACID AMINOTRANSFERASE"/>
    <property type="match status" value="1"/>
</dbReference>
<comment type="subunit">
    <text evidence="3">Homodimer.</text>
</comment>
<dbReference type="SUPFAM" id="SSF56752">
    <property type="entry name" value="D-aminoacid aminotransferase-like PLP-dependent enzymes"/>
    <property type="match status" value="1"/>
</dbReference>
<evidence type="ECO:0000256" key="10">
    <source>
        <dbReference type="ARBA" id="ARBA00054027"/>
    </source>
</evidence>
<keyword evidence="14" id="KW-1185">Reference proteome</keyword>
<gene>
    <name evidence="13" type="ORF">CKO42_05130</name>
</gene>
<dbReference type="Gene3D" id="3.30.470.10">
    <property type="match status" value="1"/>
</dbReference>
<comment type="similarity">
    <text evidence="2">Belongs to the class-IV pyridoxal-phosphate-dependent aminotransferase family.</text>
</comment>
<dbReference type="FunFam" id="3.20.10.10:FF:000002">
    <property type="entry name" value="D-alanine aminotransferase"/>
    <property type="match status" value="1"/>
</dbReference>
<dbReference type="InterPro" id="IPR043132">
    <property type="entry name" value="BCAT-like_C"/>
</dbReference>
<sequence>MGSALPHRLRRCLINGEARSDIDVRDRGLAYGDGLFETIAVRSGRPCCWLDHLDRLARGAARLRLPLPSPARLKTEANQLVEGVEVGVLKVMMTRGPSARGYRLPSDPQPTRILFVDAPAADRSDAVAAEARQDPRTEQGVEVRLCETRLGINPQLAGLKHLNRLEQVLARSEWSEPSIDEGLMLDAEGALVCGTMSNLFLVTEAGLETPLIDRCGVAGTARGRLLRIAAEAGYQVQERRLTLDHLIRAQGALLTNALFGVWPIRSFDGREFDLSLLPWPLIDRVREQLMQPESHW</sequence>
<dbReference type="Proteomes" id="UP001138768">
    <property type="component" value="Unassembled WGS sequence"/>
</dbReference>
<dbReference type="InterPro" id="IPR036038">
    <property type="entry name" value="Aminotransferase-like"/>
</dbReference>
<proteinExistence type="inferred from homology"/>
<evidence type="ECO:0000313" key="14">
    <source>
        <dbReference type="Proteomes" id="UP001138768"/>
    </source>
</evidence>
<evidence type="ECO:0000313" key="13">
    <source>
        <dbReference type="EMBL" id="MBK1617848.1"/>
    </source>
</evidence>
<evidence type="ECO:0000256" key="9">
    <source>
        <dbReference type="ARBA" id="ARBA00049529"/>
    </source>
</evidence>
<evidence type="ECO:0000256" key="2">
    <source>
        <dbReference type="ARBA" id="ARBA00009320"/>
    </source>
</evidence>
<dbReference type="InterPro" id="IPR050571">
    <property type="entry name" value="Class-IV_PLP-Dep_Aminotrnsfr"/>
</dbReference>
<evidence type="ECO:0000256" key="11">
    <source>
        <dbReference type="ARBA" id="ARBA00069174"/>
    </source>
</evidence>
<dbReference type="GO" id="GO:0005829">
    <property type="term" value="C:cytosol"/>
    <property type="evidence" value="ECO:0007669"/>
    <property type="project" value="TreeGrafter"/>
</dbReference>
<dbReference type="EC" id="4.1.3.38" evidence="8 12"/>
<evidence type="ECO:0000256" key="8">
    <source>
        <dbReference type="ARBA" id="ARBA00035676"/>
    </source>
</evidence>
<dbReference type="NCBIfam" id="TIGR03461">
    <property type="entry name" value="pabC_Proteo"/>
    <property type="match status" value="1"/>
</dbReference>
<evidence type="ECO:0000256" key="12">
    <source>
        <dbReference type="NCBIfam" id="TIGR03461"/>
    </source>
</evidence>
<dbReference type="GO" id="GO:0008153">
    <property type="term" value="P:4-aminobenzoate biosynthetic process"/>
    <property type="evidence" value="ECO:0007669"/>
    <property type="project" value="UniProtKB-UniRule"/>
</dbReference>
<dbReference type="GO" id="GO:0008696">
    <property type="term" value="F:4-amino-4-deoxychorismate lyase activity"/>
    <property type="evidence" value="ECO:0007669"/>
    <property type="project" value="UniProtKB-UniRule"/>
</dbReference>
<dbReference type="GO" id="GO:0046656">
    <property type="term" value="P:folic acid biosynthetic process"/>
    <property type="evidence" value="ECO:0007669"/>
    <property type="project" value="UniProtKB-KW"/>
</dbReference>
<dbReference type="InterPro" id="IPR001544">
    <property type="entry name" value="Aminotrans_IV"/>
</dbReference>
<comment type="caution">
    <text evidence="13">The sequence shown here is derived from an EMBL/GenBank/DDBJ whole genome shotgun (WGS) entry which is preliminary data.</text>
</comment>
<dbReference type="NCBIfam" id="NF004761">
    <property type="entry name" value="PRK06092.1"/>
    <property type="match status" value="1"/>
</dbReference>
<comment type="catalytic activity">
    <reaction evidence="9">
        <text>4-amino-4-deoxychorismate = 4-aminobenzoate + pyruvate + H(+)</text>
        <dbReference type="Rhea" id="RHEA:16201"/>
        <dbReference type="ChEBI" id="CHEBI:15361"/>
        <dbReference type="ChEBI" id="CHEBI:15378"/>
        <dbReference type="ChEBI" id="CHEBI:17836"/>
        <dbReference type="ChEBI" id="CHEBI:58406"/>
        <dbReference type="EC" id="4.1.3.38"/>
    </reaction>
</comment>
<dbReference type="CDD" id="cd01559">
    <property type="entry name" value="ADCL_like"/>
    <property type="match status" value="1"/>
</dbReference>
<keyword evidence="6 13" id="KW-0456">Lyase</keyword>
<dbReference type="AlphaFoldDB" id="A0A9X1B2X2"/>
<comment type="function">
    <text evidence="10">Involved in the biosynthesis of p-aminobenzoate (PABA), a precursor of tetrahydrofolate. Converts 4-amino-4-deoxychorismate into 4-aminobenzoate (PABA) and pyruvate.</text>
</comment>
<dbReference type="InterPro" id="IPR017824">
    <property type="entry name" value="Aminodeoxychorismate_lyase_IV"/>
</dbReference>
<evidence type="ECO:0000256" key="6">
    <source>
        <dbReference type="ARBA" id="ARBA00023239"/>
    </source>
</evidence>
<organism evidence="13 14">
    <name type="scientific">Lamprobacter modestohalophilus</name>
    <dbReference type="NCBI Taxonomy" id="1064514"/>
    <lineage>
        <taxon>Bacteria</taxon>
        <taxon>Pseudomonadati</taxon>
        <taxon>Pseudomonadota</taxon>
        <taxon>Gammaproteobacteria</taxon>
        <taxon>Chromatiales</taxon>
        <taxon>Chromatiaceae</taxon>
        <taxon>Lamprobacter</taxon>
    </lineage>
</organism>
<dbReference type="GO" id="GO:0030170">
    <property type="term" value="F:pyridoxal phosphate binding"/>
    <property type="evidence" value="ECO:0007669"/>
    <property type="project" value="InterPro"/>
</dbReference>
<dbReference type="RefSeq" id="WP_200240129.1">
    <property type="nucleotide sequence ID" value="NZ_NRRY01000005.1"/>
</dbReference>
<evidence type="ECO:0000256" key="1">
    <source>
        <dbReference type="ARBA" id="ARBA00001933"/>
    </source>
</evidence>
<dbReference type="PANTHER" id="PTHR42743:SF2">
    <property type="entry name" value="AMINODEOXYCHORISMATE LYASE"/>
    <property type="match status" value="1"/>
</dbReference>
<keyword evidence="5" id="KW-0289">Folate biosynthesis</keyword>
<accession>A0A9X1B2X2</accession>